<dbReference type="GO" id="GO:0036064">
    <property type="term" value="C:ciliary basal body"/>
    <property type="evidence" value="ECO:0007669"/>
    <property type="project" value="TreeGrafter"/>
</dbReference>
<gene>
    <name evidence="3" type="ORF">O3P69_002882</name>
</gene>
<feature type="coiled-coil region" evidence="1">
    <location>
        <begin position="240"/>
        <end position="281"/>
    </location>
</feature>
<dbReference type="PANTHER" id="PTHR46518:SF1">
    <property type="entry name" value="OUTER DYNEIN ARM-DOCKING COMPLEX SUBUNIT 3"/>
    <property type="match status" value="1"/>
</dbReference>
<feature type="coiled-coil region" evidence="1">
    <location>
        <begin position="169"/>
        <end position="211"/>
    </location>
</feature>
<feature type="region of interest" description="Disordered" evidence="2">
    <location>
        <begin position="313"/>
        <end position="336"/>
    </location>
</feature>
<dbReference type="AlphaFoldDB" id="A0AAW0UMZ6"/>
<protein>
    <recommendedName>
        <fullName evidence="5">Coiled-coil domain-containing protein 151</fullName>
    </recommendedName>
</protein>
<dbReference type="GO" id="GO:0035253">
    <property type="term" value="C:ciliary rootlet"/>
    <property type="evidence" value="ECO:0007669"/>
    <property type="project" value="TreeGrafter"/>
</dbReference>
<evidence type="ECO:0000256" key="1">
    <source>
        <dbReference type="SAM" id="Coils"/>
    </source>
</evidence>
<dbReference type="EMBL" id="JARAKH010000009">
    <property type="protein sequence ID" value="KAK8401410.1"/>
    <property type="molecule type" value="Genomic_DNA"/>
</dbReference>
<evidence type="ECO:0008006" key="5">
    <source>
        <dbReference type="Google" id="ProtNLM"/>
    </source>
</evidence>
<dbReference type="InterPro" id="IPR033192">
    <property type="entry name" value="ODAD3"/>
</dbReference>
<evidence type="ECO:0000256" key="2">
    <source>
        <dbReference type="SAM" id="MobiDB-lite"/>
    </source>
</evidence>
<feature type="compositionally biased region" description="Gly residues" evidence="2">
    <location>
        <begin position="98"/>
        <end position="130"/>
    </location>
</feature>
<reference evidence="3 4" key="1">
    <citation type="submission" date="2023-03" db="EMBL/GenBank/DDBJ databases">
        <title>High-quality genome of Scylla paramamosain provides insights in environmental adaptation.</title>
        <authorList>
            <person name="Zhang L."/>
        </authorList>
    </citation>
    <scope>NUCLEOTIDE SEQUENCE [LARGE SCALE GENOMIC DNA]</scope>
    <source>
        <strain evidence="3">LZ_2023a</strain>
        <tissue evidence="3">Muscle</tissue>
    </source>
</reference>
<keyword evidence="4" id="KW-1185">Reference proteome</keyword>
<name>A0AAW0UMZ6_SCYPA</name>
<dbReference type="PANTHER" id="PTHR46518">
    <property type="entry name" value="COILED-COIL DOMAIN-CONTAINING PROTEIN 151"/>
    <property type="match status" value="1"/>
</dbReference>
<organism evidence="3 4">
    <name type="scientific">Scylla paramamosain</name>
    <name type="common">Mud crab</name>
    <dbReference type="NCBI Taxonomy" id="85552"/>
    <lineage>
        <taxon>Eukaryota</taxon>
        <taxon>Metazoa</taxon>
        <taxon>Ecdysozoa</taxon>
        <taxon>Arthropoda</taxon>
        <taxon>Crustacea</taxon>
        <taxon>Multicrustacea</taxon>
        <taxon>Malacostraca</taxon>
        <taxon>Eumalacostraca</taxon>
        <taxon>Eucarida</taxon>
        <taxon>Decapoda</taxon>
        <taxon>Pleocyemata</taxon>
        <taxon>Brachyura</taxon>
        <taxon>Eubrachyura</taxon>
        <taxon>Portunoidea</taxon>
        <taxon>Portunidae</taxon>
        <taxon>Portuninae</taxon>
        <taxon>Scylla</taxon>
    </lineage>
</organism>
<dbReference type="GO" id="GO:0036158">
    <property type="term" value="P:outer dynein arm assembly"/>
    <property type="evidence" value="ECO:0007669"/>
    <property type="project" value="InterPro"/>
</dbReference>
<sequence length="595" mass="66659">MPSIAEQKAKVNSQIQDLRKKIQLSEGESKAFYEESEGEKRANKAAIIGLRAEIKLLHIKIQEAKQGSERSVERVLQQRTSGGTGGGKTRGTTSAGGKSRGGGGGGGGTGGGRSHSSGGVSGGGGGGGGLTLRVKRAEDTITATQYRLHDQVKRLNFLHHTRSQRENRLATLKTLLGEATSERAQLEQSSIQELQQELIGLENELERVGVSVSEAEGVRRRYSAMVTALRGEAAAHRTTLDQLHARLTQEKEALMHLRESRKKAEKTRDSLRTRLHQEEECAYETKREREKRLSEYRRRAEERRVLDMGTAADRRLSLLRSPPTRRDSPSAAPLTPHDAQEMVEAELEKYQQVFTKLKDVLGVTSVDEVVERLTTQGNTREHLRQLRSVTLEEVTRLKQEKETMHEELHRVKYTTTEDAARMVGIINELRQRKEEQARLKEELATRLDGTMKVLTGVRAGLEHVAEKLESPEEPRPVRSEVNSPLEYLVLLMEYNTRQADILMQQISDAAHLQHKLAEMQEEEKENGGILTSPENIRVSFPGTVSTKAAQQQVEEGADSGEEEETLTRKFIKRQAQMIVEAKARKRNRPVSTFKS</sequence>
<dbReference type="GO" id="GO:0097542">
    <property type="term" value="C:ciliary tip"/>
    <property type="evidence" value="ECO:0007669"/>
    <property type="project" value="TreeGrafter"/>
</dbReference>
<evidence type="ECO:0000313" key="3">
    <source>
        <dbReference type="EMBL" id="KAK8401410.1"/>
    </source>
</evidence>
<evidence type="ECO:0000313" key="4">
    <source>
        <dbReference type="Proteomes" id="UP001487740"/>
    </source>
</evidence>
<comment type="caution">
    <text evidence="3">The sequence shown here is derived from an EMBL/GenBank/DDBJ whole genome shotgun (WGS) entry which is preliminary data.</text>
</comment>
<accession>A0AAW0UMZ6</accession>
<dbReference type="Proteomes" id="UP001487740">
    <property type="component" value="Unassembled WGS sequence"/>
</dbReference>
<feature type="region of interest" description="Disordered" evidence="2">
    <location>
        <begin position="67"/>
        <end position="131"/>
    </location>
</feature>
<keyword evidence="1" id="KW-0175">Coiled coil</keyword>
<dbReference type="GO" id="GO:0003341">
    <property type="term" value="P:cilium movement"/>
    <property type="evidence" value="ECO:0007669"/>
    <property type="project" value="InterPro"/>
</dbReference>
<proteinExistence type="predicted"/>